<evidence type="ECO:0000256" key="10">
    <source>
        <dbReference type="ARBA" id="ARBA00023303"/>
    </source>
</evidence>
<dbReference type="InterPro" id="IPR038050">
    <property type="entry name" value="Neuro_actylchol_rec"/>
</dbReference>
<dbReference type="InterPro" id="IPR006202">
    <property type="entry name" value="Neur_chan_lig-bd"/>
</dbReference>
<dbReference type="GO" id="GO:0005254">
    <property type="term" value="F:chloride channel activity"/>
    <property type="evidence" value="ECO:0007669"/>
    <property type="project" value="UniProtKB-ARBA"/>
</dbReference>
<dbReference type="eggNOG" id="KOG3644">
    <property type="taxonomic scope" value="Eukaryota"/>
</dbReference>
<reference evidence="15" key="1">
    <citation type="submission" date="2011-05" db="EMBL/GenBank/DDBJ databases">
        <authorList>
            <person name="Richards S.R."/>
            <person name="Qu J."/>
            <person name="Jiang H."/>
            <person name="Jhangiani S.N."/>
            <person name="Agravi P."/>
            <person name="Goodspeed R."/>
            <person name="Gross S."/>
            <person name="Mandapat C."/>
            <person name="Jackson L."/>
            <person name="Mathew T."/>
            <person name="Pu L."/>
            <person name="Thornton R."/>
            <person name="Saada N."/>
            <person name="Wilczek-Boney K.B."/>
            <person name="Lee S."/>
            <person name="Kovar C."/>
            <person name="Wu Y."/>
            <person name="Scherer S.E."/>
            <person name="Worley K.C."/>
            <person name="Muzny D.M."/>
            <person name="Gibbs R."/>
        </authorList>
    </citation>
    <scope>NUCLEOTIDE SEQUENCE</scope>
    <source>
        <strain evidence="15">Brora</strain>
    </source>
</reference>
<keyword evidence="7 11" id="KW-1133">Transmembrane helix</keyword>
<dbReference type="InterPro" id="IPR036719">
    <property type="entry name" value="Neuro-gated_channel_TM_sf"/>
</dbReference>
<dbReference type="EMBL" id="JH432192">
    <property type="status" value="NOT_ANNOTATED_CDS"/>
    <property type="molecule type" value="Genomic_DNA"/>
</dbReference>
<name>T1JG09_STRMM</name>
<dbReference type="InterPro" id="IPR006201">
    <property type="entry name" value="Neur_channel"/>
</dbReference>
<dbReference type="CDD" id="cd19049">
    <property type="entry name" value="LGIC_TM_anion"/>
    <property type="match status" value="1"/>
</dbReference>
<dbReference type="PRINTS" id="PR00252">
    <property type="entry name" value="NRIONCHANNEL"/>
</dbReference>
<keyword evidence="8 11" id="KW-0406">Ion transport</keyword>
<dbReference type="NCBIfam" id="TIGR00860">
    <property type="entry name" value="LIC"/>
    <property type="match status" value="1"/>
</dbReference>
<proteinExistence type="inferred from homology"/>
<evidence type="ECO:0000256" key="8">
    <source>
        <dbReference type="ARBA" id="ARBA00023065"/>
    </source>
</evidence>
<organism evidence="14 15">
    <name type="scientific">Strigamia maritima</name>
    <name type="common">European centipede</name>
    <name type="synonym">Geophilus maritimus</name>
    <dbReference type="NCBI Taxonomy" id="126957"/>
    <lineage>
        <taxon>Eukaryota</taxon>
        <taxon>Metazoa</taxon>
        <taxon>Ecdysozoa</taxon>
        <taxon>Arthropoda</taxon>
        <taxon>Myriapoda</taxon>
        <taxon>Chilopoda</taxon>
        <taxon>Pleurostigmophora</taxon>
        <taxon>Geophilomorpha</taxon>
        <taxon>Linotaeniidae</taxon>
        <taxon>Strigamia</taxon>
    </lineage>
</organism>
<keyword evidence="4" id="KW-1003">Cell membrane</keyword>
<keyword evidence="9 11" id="KW-0472">Membrane</keyword>
<dbReference type="AlphaFoldDB" id="T1JG09"/>
<comment type="caution">
    <text evidence="11">Lacks conserved residue(s) required for the propagation of feature annotation.</text>
</comment>
<dbReference type="GO" id="GO:0099095">
    <property type="term" value="F:ligand-gated monoatomic anion channel activity"/>
    <property type="evidence" value="ECO:0007669"/>
    <property type="project" value="UniProtKB-ARBA"/>
</dbReference>
<evidence type="ECO:0000256" key="2">
    <source>
        <dbReference type="ARBA" id="ARBA00004236"/>
    </source>
</evidence>
<dbReference type="PhylomeDB" id="T1JG09"/>
<keyword evidence="10 11" id="KW-0407">Ion channel</keyword>
<dbReference type="Gene3D" id="1.20.58.390">
    <property type="entry name" value="Neurotransmitter-gated ion-channel transmembrane domain"/>
    <property type="match status" value="1"/>
</dbReference>
<comment type="similarity">
    <text evidence="11">Belongs to the ligand-gated ion channel (TC 1.A.9) family.</text>
</comment>
<protein>
    <submittedName>
        <fullName evidence="14">Uncharacterized protein</fullName>
    </submittedName>
</protein>
<feature type="domain" description="Neurotransmitter-gated ion-channel ligand-binding" evidence="12">
    <location>
        <begin position="121"/>
        <end position="334"/>
    </location>
</feature>
<dbReference type="InterPro" id="IPR006029">
    <property type="entry name" value="Neurotrans-gated_channel_TM"/>
</dbReference>
<dbReference type="Proteomes" id="UP000014500">
    <property type="component" value="Unassembled WGS sequence"/>
</dbReference>
<dbReference type="SUPFAM" id="SSF90112">
    <property type="entry name" value="Neurotransmitter-gated ion-channel transmembrane pore"/>
    <property type="match status" value="1"/>
</dbReference>
<dbReference type="PROSITE" id="PS00236">
    <property type="entry name" value="NEUROTR_ION_CHANNEL"/>
    <property type="match status" value="1"/>
</dbReference>
<dbReference type="SUPFAM" id="SSF63712">
    <property type="entry name" value="Nicotinic receptor ligand binding domain-like"/>
    <property type="match status" value="1"/>
</dbReference>
<evidence type="ECO:0000256" key="7">
    <source>
        <dbReference type="ARBA" id="ARBA00022989"/>
    </source>
</evidence>
<keyword evidence="5 11" id="KW-0812">Transmembrane</keyword>
<reference evidence="14" key="2">
    <citation type="submission" date="2015-02" db="UniProtKB">
        <authorList>
            <consortium name="EnsemblMetazoa"/>
        </authorList>
    </citation>
    <scope>IDENTIFICATION</scope>
</reference>
<dbReference type="InterPro" id="IPR018000">
    <property type="entry name" value="Neurotransmitter_ion_chnl_CS"/>
</dbReference>
<feature type="transmembrane region" description="Helical" evidence="11">
    <location>
        <begin position="401"/>
        <end position="424"/>
    </location>
</feature>
<dbReference type="PRINTS" id="PR00253">
    <property type="entry name" value="GABAARECEPTR"/>
</dbReference>
<dbReference type="HOGENOM" id="CLU_559379_0_0_1"/>
<keyword evidence="3 11" id="KW-0813">Transport</keyword>
<evidence type="ECO:0000256" key="1">
    <source>
        <dbReference type="ARBA" id="ARBA00004141"/>
    </source>
</evidence>
<dbReference type="OMA" id="YDIRASC"/>
<evidence type="ECO:0000259" key="13">
    <source>
        <dbReference type="Pfam" id="PF02932"/>
    </source>
</evidence>
<evidence type="ECO:0000256" key="4">
    <source>
        <dbReference type="ARBA" id="ARBA00022475"/>
    </source>
</evidence>
<accession>T1JG09</accession>
<dbReference type="InterPro" id="IPR036734">
    <property type="entry name" value="Neur_chan_lig-bd_sf"/>
</dbReference>
<keyword evidence="15" id="KW-1185">Reference proteome</keyword>
<comment type="subcellular location">
    <subcellularLocation>
        <location evidence="2">Cell membrane</location>
    </subcellularLocation>
    <subcellularLocation>
        <location evidence="1">Membrane</location>
        <topology evidence="1">Multi-pass membrane protein</topology>
    </subcellularLocation>
</comment>
<dbReference type="Pfam" id="PF02931">
    <property type="entry name" value="Neur_chan_LBD"/>
    <property type="match status" value="1"/>
</dbReference>
<evidence type="ECO:0000256" key="6">
    <source>
        <dbReference type="ARBA" id="ARBA00022729"/>
    </source>
</evidence>
<sequence length="488" mass="55245">MTSSEKRVFVNLNLLLSLSKKAPSTALKTRNWMKASATYREIPENEACDDRIERRIGYALESKPRAVLMPRLPPKAILARLPSTAMSCHAWIRCLLTLILVVTTSAISWNNTSDALEILDGLLKTHDRRATPTHNLESLKVQSAKTVFSIGIPTTVSIEMFLRSFGSINPETMDYEVDLYLRQSWVDERLNLVNLTHELDLNDPKLVQMIWKPEVFFPNAKEAAFQIVTVPNLLLRINPGGNILYMLRLKLTFSCMMDLAKYPLDRQVCSIELSSFTKTTRELLLTWSPEKPVKIIDGLKLPQFELQQIVPTDCIETFSIGEYSCLRAKFVLERSVGYHLVQSYLPTTLIVIISWVSFWLDIDAIPARVTLGVTTLLTISSESTGIRSNLPPVSYVKALDVWMGTCTTFVFAALIEFTVVNYLFRRKELNSTRNNDDHRNSSLAETTAHMHKKRLVVSASELASNIALTTLLFPVKKCPIMRYDVNPA</sequence>
<dbReference type="GO" id="GO:0004888">
    <property type="term" value="F:transmembrane signaling receptor activity"/>
    <property type="evidence" value="ECO:0007669"/>
    <property type="project" value="InterPro"/>
</dbReference>
<dbReference type="PANTHER" id="PTHR18945">
    <property type="entry name" value="NEUROTRANSMITTER GATED ION CHANNEL"/>
    <property type="match status" value="1"/>
</dbReference>
<feature type="domain" description="Neurotransmitter-gated ion-channel transmembrane" evidence="13">
    <location>
        <begin position="344"/>
        <end position="453"/>
    </location>
</feature>
<evidence type="ECO:0000256" key="11">
    <source>
        <dbReference type="RuleBase" id="RU000687"/>
    </source>
</evidence>
<dbReference type="Pfam" id="PF02932">
    <property type="entry name" value="Neur_chan_memb"/>
    <property type="match status" value="1"/>
</dbReference>
<evidence type="ECO:0000259" key="12">
    <source>
        <dbReference type="Pfam" id="PF02931"/>
    </source>
</evidence>
<dbReference type="Gene3D" id="2.70.170.10">
    <property type="entry name" value="Neurotransmitter-gated ion-channel ligand-binding domain"/>
    <property type="match status" value="1"/>
</dbReference>
<evidence type="ECO:0000313" key="14">
    <source>
        <dbReference type="EnsemblMetazoa" id="SMAR012777-PA"/>
    </source>
</evidence>
<evidence type="ECO:0000256" key="5">
    <source>
        <dbReference type="ARBA" id="ARBA00022692"/>
    </source>
</evidence>
<dbReference type="FunFam" id="2.70.170.10:FF:000065">
    <property type="entry name" value="Glutamate-gated chloride channel, putative"/>
    <property type="match status" value="1"/>
</dbReference>
<dbReference type="STRING" id="126957.T1JG09"/>
<evidence type="ECO:0000313" key="15">
    <source>
        <dbReference type="Proteomes" id="UP000014500"/>
    </source>
</evidence>
<dbReference type="EnsemblMetazoa" id="SMAR012777-RA">
    <property type="protein sequence ID" value="SMAR012777-PA"/>
    <property type="gene ID" value="SMAR012777"/>
</dbReference>
<evidence type="ECO:0000256" key="9">
    <source>
        <dbReference type="ARBA" id="ARBA00023136"/>
    </source>
</evidence>
<dbReference type="GO" id="GO:0005230">
    <property type="term" value="F:extracellular ligand-gated monoatomic ion channel activity"/>
    <property type="evidence" value="ECO:0007669"/>
    <property type="project" value="InterPro"/>
</dbReference>
<evidence type="ECO:0000256" key="3">
    <source>
        <dbReference type="ARBA" id="ARBA00022448"/>
    </source>
</evidence>
<dbReference type="InterPro" id="IPR006028">
    <property type="entry name" value="GABAA/Glycine_rcpt"/>
</dbReference>
<dbReference type="GO" id="GO:0005886">
    <property type="term" value="C:plasma membrane"/>
    <property type="evidence" value="ECO:0007669"/>
    <property type="project" value="UniProtKB-SubCell"/>
</dbReference>
<keyword evidence="6" id="KW-0732">Signal</keyword>